<dbReference type="PANTHER" id="PTHR43462:SF1">
    <property type="entry name" value="ALANYL-TRNA EDITING PROTEIN AARSD1"/>
    <property type="match status" value="1"/>
</dbReference>
<feature type="coiled-coil region" evidence="5">
    <location>
        <begin position="258"/>
        <end position="285"/>
    </location>
</feature>
<dbReference type="InterPro" id="IPR018163">
    <property type="entry name" value="Thr/Ala-tRNA-synth_IIc_edit"/>
</dbReference>
<dbReference type="Gene3D" id="2.40.30.130">
    <property type="match status" value="1"/>
</dbReference>
<dbReference type="SMART" id="SM00863">
    <property type="entry name" value="tRNA_SAD"/>
    <property type="match status" value="1"/>
</dbReference>
<dbReference type="RefSeq" id="WP_268050595.1">
    <property type="nucleotide sequence ID" value="NZ_JAPQES010000005.1"/>
</dbReference>
<comment type="subcellular location">
    <subcellularLocation>
        <location evidence="2">Cytoplasm</location>
    </subcellularLocation>
</comment>
<feature type="domain" description="Alanyl-transfer RNA synthetases family profile" evidence="6">
    <location>
        <begin position="1"/>
        <end position="235"/>
    </location>
</feature>
<gene>
    <name evidence="7" type="ORF">OXH55_13790</name>
</gene>
<evidence type="ECO:0000256" key="2">
    <source>
        <dbReference type="ARBA" id="ARBA00004496"/>
    </source>
</evidence>
<evidence type="ECO:0000259" key="6">
    <source>
        <dbReference type="PROSITE" id="PS50860"/>
    </source>
</evidence>
<evidence type="ECO:0000256" key="4">
    <source>
        <dbReference type="ARBA" id="ARBA00022833"/>
    </source>
</evidence>
<keyword evidence="7" id="KW-0436">Ligase</keyword>
<comment type="cofactor">
    <cofactor evidence="1">
        <name>Zn(2+)</name>
        <dbReference type="ChEBI" id="CHEBI:29105"/>
    </cofactor>
</comment>
<evidence type="ECO:0000313" key="7">
    <source>
        <dbReference type="EMBL" id="MCY6371713.1"/>
    </source>
</evidence>
<keyword evidence="4" id="KW-0862">Zinc</keyword>
<dbReference type="GO" id="GO:0016874">
    <property type="term" value="F:ligase activity"/>
    <property type="evidence" value="ECO:0007669"/>
    <property type="project" value="UniProtKB-KW"/>
</dbReference>
<evidence type="ECO:0000313" key="8">
    <source>
        <dbReference type="Proteomes" id="UP001079657"/>
    </source>
</evidence>
<sequence>MTEKLYYLDSYLKECEAEIVDVIKEEEKIFVVLDKTPFYPEGGGQPSDTGSINGVKVIYVYEKDNIIYHQVEKELKCGKAMCSVEFERRFDFMQQHSGEHLISGAIYRLYEGNNKGFHLGEDYVTLDIDIYPFTDNMVHEIEGEVNRYIYMNEPFTTYIVDKENLNKTPSRKKIDVEGDIRIVEAKDMDCCPCCGTHVLRTGEIGLIKILKVEKYKGMSRIYIKCGKRAYEDFKVKHDIISTLSRQFSTDEKCLIKNVNKQSEEILDLKRQLNDLKTKLAEEEALKLIEDSNESFIFKSYENKSFEEVKCIGEALSKKPYIFILTSLKDKNILFVNNTDIELSCGNIFKEHINKFNGKGGGRNEKAQGSFNNIEDLDKFYLFLCEMVRNTK</sequence>
<dbReference type="SUPFAM" id="SSF55186">
    <property type="entry name" value="ThrRS/AlaRS common domain"/>
    <property type="match status" value="1"/>
</dbReference>
<keyword evidence="8" id="KW-1185">Reference proteome</keyword>
<evidence type="ECO:0000256" key="5">
    <source>
        <dbReference type="SAM" id="Coils"/>
    </source>
</evidence>
<proteinExistence type="predicted"/>
<comment type="caution">
    <text evidence="7">The sequence shown here is derived from an EMBL/GenBank/DDBJ whole genome shotgun (WGS) entry which is preliminary data.</text>
</comment>
<dbReference type="InterPro" id="IPR009000">
    <property type="entry name" value="Transl_B-barrel_sf"/>
</dbReference>
<dbReference type="InterPro" id="IPR051335">
    <property type="entry name" value="Alanyl-tRNA_Editing_Enzymes"/>
</dbReference>
<dbReference type="InterPro" id="IPR018164">
    <property type="entry name" value="Ala-tRNA-synth_IIc_N"/>
</dbReference>
<dbReference type="InterPro" id="IPR012947">
    <property type="entry name" value="tRNA_SAD"/>
</dbReference>
<dbReference type="SUPFAM" id="SSF50447">
    <property type="entry name" value="Translation proteins"/>
    <property type="match status" value="1"/>
</dbReference>
<dbReference type="Gene3D" id="3.10.310.40">
    <property type="match status" value="1"/>
</dbReference>
<protein>
    <submittedName>
        <fullName evidence="7">Alanine--tRNA ligase-related protein</fullName>
    </submittedName>
</protein>
<dbReference type="PROSITE" id="PS50860">
    <property type="entry name" value="AA_TRNA_LIGASE_II_ALA"/>
    <property type="match status" value="1"/>
</dbReference>
<reference evidence="7" key="1">
    <citation type="submission" date="2022-12" db="EMBL/GenBank/DDBJ databases">
        <authorList>
            <person name="Wang J."/>
        </authorList>
    </citation>
    <scope>NUCLEOTIDE SEQUENCE</scope>
    <source>
        <strain evidence="7">HY-42-06</strain>
    </source>
</reference>
<organism evidence="7 8">
    <name type="scientific">Clostridium ganghwense</name>
    <dbReference type="NCBI Taxonomy" id="312089"/>
    <lineage>
        <taxon>Bacteria</taxon>
        <taxon>Bacillati</taxon>
        <taxon>Bacillota</taxon>
        <taxon>Clostridia</taxon>
        <taxon>Eubacteriales</taxon>
        <taxon>Clostridiaceae</taxon>
        <taxon>Clostridium</taxon>
    </lineage>
</organism>
<keyword evidence="3" id="KW-0479">Metal-binding</keyword>
<evidence type="ECO:0000256" key="1">
    <source>
        <dbReference type="ARBA" id="ARBA00001947"/>
    </source>
</evidence>
<dbReference type="Pfam" id="PF07973">
    <property type="entry name" value="tRNA_SAD"/>
    <property type="match status" value="1"/>
</dbReference>
<dbReference type="Gene3D" id="3.30.980.10">
    <property type="entry name" value="Threonyl-trna Synthetase, Chain A, domain 2"/>
    <property type="match status" value="1"/>
</dbReference>
<name>A0ABT4CTF4_9CLOT</name>
<accession>A0ABT4CTF4</accession>
<dbReference type="InterPro" id="IPR018165">
    <property type="entry name" value="Ala-tRNA-synth_IIc_core"/>
</dbReference>
<evidence type="ECO:0000256" key="3">
    <source>
        <dbReference type="ARBA" id="ARBA00022723"/>
    </source>
</evidence>
<dbReference type="PANTHER" id="PTHR43462">
    <property type="entry name" value="ALANYL-TRNA EDITING PROTEIN"/>
    <property type="match status" value="1"/>
</dbReference>
<dbReference type="Pfam" id="PF01411">
    <property type="entry name" value="tRNA-synt_2c"/>
    <property type="match status" value="1"/>
</dbReference>
<dbReference type="EMBL" id="JAPQES010000005">
    <property type="protein sequence ID" value="MCY6371713.1"/>
    <property type="molecule type" value="Genomic_DNA"/>
</dbReference>
<keyword evidence="5" id="KW-0175">Coiled coil</keyword>
<dbReference type="Proteomes" id="UP001079657">
    <property type="component" value="Unassembled WGS sequence"/>
</dbReference>